<sequence>MYLIPRSEDALIMRDTASVHHLYPAQHSSVPAPGQPHTPLQARLSLKFVEDGGATRLTERDHFGPLIVQKPLYPEGREICQVVIVHPPGGVVGGDQMEIAAKVGVAGKAQLTTPGAAKWYKANGNISRQNITLDVGSGGSLEWLPQETIFFDNAHVELEHSVTLGKEASYIGCEILCFGRTASGESFNGGQICQRIGIRRDGKLIWYEQLRLSGGSPAMRNPLLLAGRTVCATLIAAGPTVSAAVLEAAREGAAGIAVDGGEARISQLKGLVVARYLGNSSQTARRVMLDVWSHLRPEMLGRKAVVPRIWNT</sequence>
<keyword evidence="3" id="KW-0996">Nickel insertion</keyword>
<proteinExistence type="inferred from homology"/>
<organism evidence="4 5">
    <name type="scientific">Nitrosovibrio tenuis</name>
    <dbReference type="NCBI Taxonomy" id="1233"/>
    <lineage>
        <taxon>Bacteria</taxon>
        <taxon>Pseudomonadati</taxon>
        <taxon>Pseudomonadota</taxon>
        <taxon>Betaproteobacteria</taxon>
        <taxon>Nitrosomonadales</taxon>
        <taxon>Nitrosomonadaceae</taxon>
        <taxon>Nitrosovibrio</taxon>
    </lineage>
</organism>
<evidence type="ECO:0000256" key="1">
    <source>
        <dbReference type="ARBA" id="ARBA00007177"/>
    </source>
</evidence>
<dbReference type="PANTHER" id="PTHR33643">
    <property type="entry name" value="UREASE ACCESSORY PROTEIN D"/>
    <property type="match status" value="1"/>
</dbReference>
<evidence type="ECO:0000256" key="3">
    <source>
        <dbReference type="HAMAP-Rule" id="MF_01384"/>
    </source>
</evidence>
<comment type="subcellular location">
    <subcellularLocation>
        <location evidence="3">Cytoplasm</location>
    </subcellularLocation>
</comment>
<dbReference type="RefSeq" id="WP_245727628.1">
    <property type="nucleotide sequence ID" value="NZ_FOBH01000002.1"/>
</dbReference>
<dbReference type="EMBL" id="FOBH01000002">
    <property type="protein sequence ID" value="SEK59153.1"/>
    <property type="molecule type" value="Genomic_DNA"/>
</dbReference>
<dbReference type="PANTHER" id="PTHR33643:SF1">
    <property type="entry name" value="UREASE ACCESSORY PROTEIN D"/>
    <property type="match status" value="1"/>
</dbReference>
<accession>A0A1H7I9A9</accession>
<dbReference type="Proteomes" id="UP000198620">
    <property type="component" value="Unassembled WGS sequence"/>
</dbReference>
<dbReference type="Pfam" id="PF01774">
    <property type="entry name" value="UreD"/>
    <property type="match status" value="1"/>
</dbReference>
<keyword evidence="3" id="KW-0963">Cytoplasm</keyword>
<keyword evidence="5" id="KW-1185">Reference proteome</keyword>
<comment type="subunit">
    <text evidence="3">UreD, UreF and UreG form a complex that acts as a GTP-hydrolysis-dependent molecular chaperone, activating the urease apoprotein by helping to assemble the nickel containing metallocenter of UreC. The UreE protein probably delivers the nickel.</text>
</comment>
<reference evidence="4 5" key="1">
    <citation type="submission" date="2016-10" db="EMBL/GenBank/DDBJ databases">
        <authorList>
            <person name="de Groot N.N."/>
        </authorList>
    </citation>
    <scope>NUCLEOTIDE SEQUENCE [LARGE SCALE GENOMIC DNA]</scope>
    <source>
        <strain evidence="4 5">Nv1</strain>
    </source>
</reference>
<comment type="similarity">
    <text evidence="1 3">Belongs to the UreD family.</text>
</comment>
<keyword evidence="2 3" id="KW-0143">Chaperone</keyword>
<dbReference type="InterPro" id="IPR002669">
    <property type="entry name" value="UreD"/>
</dbReference>
<protein>
    <recommendedName>
        <fullName evidence="3">Urease accessory protein UreD</fullName>
    </recommendedName>
</protein>
<comment type="function">
    <text evidence="3">Required for maturation of urease via the functional incorporation of the urease nickel metallocenter.</text>
</comment>
<name>A0A1H7I9A9_9PROT</name>
<dbReference type="GO" id="GO:0016151">
    <property type="term" value="F:nickel cation binding"/>
    <property type="evidence" value="ECO:0007669"/>
    <property type="project" value="UniProtKB-UniRule"/>
</dbReference>
<gene>
    <name evidence="3" type="primary">ureD</name>
    <name evidence="4" type="ORF">SAMN05216387_102101</name>
</gene>
<dbReference type="AlphaFoldDB" id="A0A1H7I9A9"/>
<dbReference type="GO" id="GO:0005737">
    <property type="term" value="C:cytoplasm"/>
    <property type="evidence" value="ECO:0007669"/>
    <property type="project" value="UniProtKB-SubCell"/>
</dbReference>
<dbReference type="STRING" id="1233.SAMN05216387_102101"/>
<evidence type="ECO:0000256" key="2">
    <source>
        <dbReference type="ARBA" id="ARBA00023186"/>
    </source>
</evidence>
<evidence type="ECO:0000313" key="5">
    <source>
        <dbReference type="Proteomes" id="UP000198620"/>
    </source>
</evidence>
<dbReference type="HAMAP" id="MF_01384">
    <property type="entry name" value="UreD"/>
    <property type="match status" value="1"/>
</dbReference>
<evidence type="ECO:0000313" key="4">
    <source>
        <dbReference type="EMBL" id="SEK59153.1"/>
    </source>
</evidence>